<dbReference type="Proteomes" id="UP001042704">
    <property type="component" value="Chromosome"/>
</dbReference>
<evidence type="ECO:0000256" key="1">
    <source>
        <dbReference type="SAM" id="Phobius"/>
    </source>
</evidence>
<dbReference type="RefSeq" id="WP_265581909.1">
    <property type="nucleotide sequence ID" value="NZ_CP036172.1"/>
</dbReference>
<name>A0A8A3S4F8_9EURY</name>
<keyword evidence="3" id="KW-1185">Reference proteome</keyword>
<evidence type="ECO:0000313" key="2">
    <source>
        <dbReference type="EMBL" id="QSZ66560.1"/>
    </source>
</evidence>
<keyword evidence="1" id="KW-0812">Transmembrane</keyword>
<reference evidence="2" key="1">
    <citation type="journal article" date="2001" name="Int. J. Syst. Evol. Microbiol.">
        <title>Methanofollis aquaemaris sp. nov., a methanogen isolated from an aquaculture fish pond.</title>
        <authorList>
            <person name="Lai M.C."/>
            <person name="Chen S.C."/>
        </authorList>
    </citation>
    <scope>NUCLEOTIDE SEQUENCE</scope>
    <source>
        <strain evidence="2">N2F9704</strain>
    </source>
</reference>
<keyword evidence="1" id="KW-0472">Membrane</keyword>
<dbReference type="GeneID" id="76423321"/>
<accession>A0A8A3S4F8</accession>
<dbReference type="AlphaFoldDB" id="A0A8A3S4F8"/>
<organism evidence="2 3">
    <name type="scientific">Methanofollis aquaemaris</name>
    <dbReference type="NCBI Taxonomy" id="126734"/>
    <lineage>
        <taxon>Archaea</taxon>
        <taxon>Methanobacteriati</taxon>
        <taxon>Methanobacteriota</taxon>
        <taxon>Stenosarchaea group</taxon>
        <taxon>Methanomicrobia</taxon>
        <taxon>Methanomicrobiales</taxon>
        <taxon>Methanomicrobiaceae</taxon>
        <taxon>Methanofollis</taxon>
    </lineage>
</organism>
<reference evidence="2" key="2">
    <citation type="submission" date="2019-02" db="EMBL/GenBank/DDBJ databases">
        <authorList>
            <person name="Chen S.-C."/>
            <person name="Chien H.-H."/>
            <person name="Lai M.-C."/>
        </authorList>
    </citation>
    <scope>NUCLEOTIDE SEQUENCE</scope>
    <source>
        <strain evidence="2">N2F9704</strain>
    </source>
</reference>
<feature type="transmembrane region" description="Helical" evidence="1">
    <location>
        <begin position="12"/>
        <end position="35"/>
    </location>
</feature>
<keyword evidence="1" id="KW-1133">Transmembrane helix</keyword>
<sequence length="274" mass="29877">MKEKEITGYSGIRGLFVVSMVLMMVAITVVPAAALTTLPYKHCNISVANDNGTRFYDFYEDNYYMKFDGGGLNALHITTDPSLPYGQTTSVTGNNGFCEGTFYVSDTGGRGYDDDIILMFATNSSDDDFTLTINASGYQWTPTTNKLPPSNNDITYVPAALYDTFGPANFSYGPQIYKMSSVVNYPLFYGQDMSQTTDPFKMKMMFIDLNVGALGINSSLSSGGMAEVDYTLENFTGFGAFNAYAWCLSSNQGQGISWTNRVLDAGSSGYTVSL</sequence>
<proteinExistence type="predicted"/>
<dbReference type="KEGG" id="maqe:RJ40_03130"/>
<protein>
    <submittedName>
        <fullName evidence="2">Nitroreductase</fullName>
    </submittedName>
</protein>
<evidence type="ECO:0000313" key="3">
    <source>
        <dbReference type="Proteomes" id="UP001042704"/>
    </source>
</evidence>
<dbReference type="EMBL" id="CP036172">
    <property type="protein sequence ID" value="QSZ66560.1"/>
    <property type="molecule type" value="Genomic_DNA"/>
</dbReference>
<gene>
    <name evidence="2" type="ORF">RJ40_03130</name>
</gene>